<gene>
    <name evidence="2" type="ORF">FRZ40_35595</name>
    <name evidence="1" type="ORF">V4C56_13115</name>
</gene>
<evidence type="ECO:0000313" key="4">
    <source>
        <dbReference type="Proteomes" id="UP001481677"/>
    </source>
</evidence>
<proteinExistence type="predicted"/>
<dbReference type="AlphaFoldDB" id="A0A5C6V3J3"/>
<protein>
    <submittedName>
        <fullName evidence="2">Uncharacterized protein</fullName>
    </submittedName>
</protein>
<evidence type="ECO:0000313" key="1">
    <source>
        <dbReference type="EMBL" id="MEM5340559.1"/>
    </source>
</evidence>
<comment type="caution">
    <text evidence="2">The sequence shown here is derived from an EMBL/GenBank/DDBJ whole genome shotgun (WGS) entry which is preliminary data.</text>
</comment>
<organism evidence="2 3">
    <name type="scientific">Paraburkholderia azotifigens</name>
    <dbReference type="NCBI Taxonomy" id="2057004"/>
    <lineage>
        <taxon>Bacteria</taxon>
        <taxon>Pseudomonadati</taxon>
        <taxon>Pseudomonadota</taxon>
        <taxon>Betaproteobacteria</taxon>
        <taxon>Burkholderiales</taxon>
        <taxon>Burkholderiaceae</taxon>
        <taxon>Paraburkholderia</taxon>
    </lineage>
</organism>
<dbReference type="RefSeq" id="WP_147237318.1">
    <property type="nucleotide sequence ID" value="NZ_JAZHFZ010000006.1"/>
</dbReference>
<reference evidence="2 3" key="1">
    <citation type="journal article" date="2018" name="Int. J. Syst. Evol. Microbiol.">
        <title>Paraburkholderia azotifigens sp. nov., a nitrogen-fixing bacterium isolated from paddy soil.</title>
        <authorList>
            <person name="Choi G.M."/>
            <person name="Im W.T."/>
        </authorList>
    </citation>
    <scope>NUCLEOTIDE SEQUENCE [LARGE SCALE GENOMIC DNA]</scope>
    <source>
        <strain evidence="2 3">NF 2-5-3</strain>
    </source>
</reference>
<reference evidence="2" key="2">
    <citation type="submission" date="2019-08" db="EMBL/GenBank/DDBJ databases">
        <authorList>
            <person name="Im W.-T."/>
        </authorList>
    </citation>
    <scope>NUCLEOTIDE SEQUENCE</scope>
    <source>
        <strain evidence="2">NF 2-5-3</strain>
    </source>
</reference>
<reference evidence="1 4" key="3">
    <citation type="submission" date="2024-01" db="EMBL/GenBank/DDBJ databases">
        <title>The diversity of rhizobia nodulating Mimosa spp. in eleven states of Brazil covering several biomes is determined by host plant, location, and edaphic factors.</title>
        <authorList>
            <person name="Rouws L."/>
            <person name="Barauna A."/>
            <person name="Beukes C."/>
            <person name="De Faria S.M."/>
            <person name="Gross E."/>
            <person name="Dos Reis Junior F.B."/>
            <person name="Simon M."/>
            <person name="Maluk M."/>
            <person name="Odee D.W."/>
            <person name="Kenicer G."/>
            <person name="Young J.P.W."/>
            <person name="Reis V.M."/>
            <person name="Zilli J."/>
            <person name="James E.K."/>
        </authorList>
    </citation>
    <scope>NUCLEOTIDE SEQUENCE [LARGE SCALE GENOMIC DNA]</scope>
    <source>
        <strain evidence="1 4">JPY530</strain>
    </source>
</reference>
<dbReference type="EMBL" id="VOQS01000005">
    <property type="protein sequence ID" value="TXC79679.1"/>
    <property type="molecule type" value="Genomic_DNA"/>
</dbReference>
<dbReference type="Proteomes" id="UP000321776">
    <property type="component" value="Unassembled WGS sequence"/>
</dbReference>
<keyword evidence="4" id="KW-1185">Reference proteome</keyword>
<evidence type="ECO:0000313" key="3">
    <source>
        <dbReference type="Proteomes" id="UP000321776"/>
    </source>
</evidence>
<dbReference type="Proteomes" id="UP001481677">
    <property type="component" value="Unassembled WGS sequence"/>
</dbReference>
<name>A0A5C6V3J3_9BURK</name>
<evidence type="ECO:0000313" key="2">
    <source>
        <dbReference type="EMBL" id="TXC79679.1"/>
    </source>
</evidence>
<dbReference type="EMBL" id="JAZHGA010000007">
    <property type="protein sequence ID" value="MEM5340559.1"/>
    <property type="molecule type" value="Genomic_DNA"/>
</dbReference>
<sequence>MEGRAASKWHRAREAIREIHGDALAVQYAIWNKKDRDVNANLQKVIDRTLAEKIRLGAMGGIPPKT</sequence>
<accession>A0A5C6V3J3</accession>